<dbReference type="Proteomes" id="UP000027138">
    <property type="component" value="Unassembled WGS sequence"/>
</dbReference>
<accession>A0A067KJA6</accession>
<evidence type="ECO:0000256" key="1">
    <source>
        <dbReference type="SAM" id="MobiDB-lite"/>
    </source>
</evidence>
<name>A0A067KJA6_JATCU</name>
<feature type="region of interest" description="Disordered" evidence="1">
    <location>
        <begin position="1"/>
        <end position="91"/>
    </location>
</feature>
<sequence>MDRLDDESRTYVEIGASDDEEEEDEIIMGISEDEDQEEEEEEQEEADDDEDRNTKCIIPLPRPIESSPASQSPTALEGGEPSNKDKGKTKA</sequence>
<evidence type="ECO:0000313" key="2">
    <source>
        <dbReference type="EMBL" id="KDP36296.1"/>
    </source>
</evidence>
<evidence type="ECO:0000313" key="3">
    <source>
        <dbReference type="Proteomes" id="UP000027138"/>
    </source>
</evidence>
<feature type="compositionally biased region" description="Basic and acidic residues" evidence="1">
    <location>
        <begin position="1"/>
        <end position="10"/>
    </location>
</feature>
<feature type="compositionally biased region" description="Basic and acidic residues" evidence="1">
    <location>
        <begin position="82"/>
        <end position="91"/>
    </location>
</feature>
<proteinExistence type="predicted"/>
<reference evidence="2 3" key="1">
    <citation type="journal article" date="2014" name="PLoS ONE">
        <title>Global Analysis of Gene Expression Profiles in Physic Nut (Jatropha curcas L.) Seedlings Exposed to Salt Stress.</title>
        <authorList>
            <person name="Zhang L."/>
            <person name="Zhang C."/>
            <person name="Wu P."/>
            <person name="Chen Y."/>
            <person name="Li M."/>
            <person name="Jiang H."/>
            <person name="Wu G."/>
        </authorList>
    </citation>
    <scope>NUCLEOTIDE SEQUENCE [LARGE SCALE GENOMIC DNA]</scope>
    <source>
        <strain evidence="3">cv. GZQX0401</strain>
        <tissue evidence="2">Young leaves</tissue>
    </source>
</reference>
<keyword evidence="3" id="KW-1185">Reference proteome</keyword>
<dbReference type="AlphaFoldDB" id="A0A067KJA6"/>
<feature type="compositionally biased region" description="Acidic residues" evidence="1">
    <location>
        <begin position="16"/>
        <end position="51"/>
    </location>
</feature>
<protein>
    <submittedName>
        <fullName evidence="2">Uncharacterized protein</fullName>
    </submittedName>
</protein>
<organism evidence="2 3">
    <name type="scientific">Jatropha curcas</name>
    <name type="common">Barbados nut</name>
    <dbReference type="NCBI Taxonomy" id="180498"/>
    <lineage>
        <taxon>Eukaryota</taxon>
        <taxon>Viridiplantae</taxon>
        <taxon>Streptophyta</taxon>
        <taxon>Embryophyta</taxon>
        <taxon>Tracheophyta</taxon>
        <taxon>Spermatophyta</taxon>
        <taxon>Magnoliopsida</taxon>
        <taxon>eudicotyledons</taxon>
        <taxon>Gunneridae</taxon>
        <taxon>Pentapetalae</taxon>
        <taxon>rosids</taxon>
        <taxon>fabids</taxon>
        <taxon>Malpighiales</taxon>
        <taxon>Euphorbiaceae</taxon>
        <taxon>Crotonoideae</taxon>
        <taxon>Jatropheae</taxon>
        <taxon>Jatropha</taxon>
    </lineage>
</organism>
<gene>
    <name evidence="2" type="ORF">JCGZ_09803</name>
</gene>
<dbReference type="EMBL" id="KK914443">
    <property type="protein sequence ID" value="KDP36296.1"/>
    <property type="molecule type" value="Genomic_DNA"/>
</dbReference>